<dbReference type="InterPro" id="IPR036188">
    <property type="entry name" value="FAD/NAD-bd_sf"/>
</dbReference>
<dbReference type="FunFam" id="3.50.50.60:FF:000360">
    <property type="entry name" value="FAD-dependent oxidoreductase family protein"/>
    <property type="match status" value="1"/>
</dbReference>
<evidence type="ECO:0000313" key="3">
    <source>
        <dbReference type="RefSeq" id="XP_010244267.1"/>
    </source>
</evidence>
<dbReference type="GO" id="GO:0016491">
    <property type="term" value="F:oxidoreductase activity"/>
    <property type="evidence" value="ECO:0007669"/>
    <property type="project" value="UniProtKB-KW"/>
</dbReference>
<name>A0A1U7ZAN9_NELNU</name>
<accession>A0A1U7ZAN9</accession>
<reference evidence="3" key="1">
    <citation type="submission" date="2025-08" db="UniProtKB">
        <authorList>
            <consortium name="RefSeq"/>
        </authorList>
    </citation>
    <scope>IDENTIFICATION</scope>
</reference>
<dbReference type="GO" id="GO:0005737">
    <property type="term" value="C:cytoplasm"/>
    <property type="evidence" value="ECO:0000318"/>
    <property type="project" value="GO_Central"/>
</dbReference>
<dbReference type="RefSeq" id="XP_010244267.1">
    <property type="nucleotide sequence ID" value="XM_010245965.2"/>
</dbReference>
<dbReference type="STRING" id="4432.A0A1U7ZAN9"/>
<dbReference type="PANTHER" id="PTHR13847:SF150">
    <property type="entry name" value="OXIDOREDUCTASE TDA3-RELATED"/>
    <property type="match status" value="1"/>
</dbReference>
<dbReference type="PANTHER" id="PTHR13847">
    <property type="entry name" value="SARCOSINE DEHYDROGENASE-RELATED"/>
    <property type="match status" value="1"/>
</dbReference>
<dbReference type="SUPFAM" id="SSF51905">
    <property type="entry name" value="FAD/NAD(P)-binding domain"/>
    <property type="match status" value="1"/>
</dbReference>
<dbReference type="InterPro" id="IPR006076">
    <property type="entry name" value="FAD-dep_OxRdtase"/>
</dbReference>
<organism evidence="2 3">
    <name type="scientific">Nelumbo nucifera</name>
    <name type="common">Sacred lotus</name>
    <dbReference type="NCBI Taxonomy" id="4432"/>
    <lineage>
        <taxon>Eukaryota</taxon>
        <taxon>Viridiplantae</taxon>
        <taxon>Streptophyta</taxon>
        <taxon>Embryophyta</taxon>
        <taxon>Tracheophyta</taxon>
        <taxon>Spermatophyta</taxon>
        <taxon>Magnoliopsida</taxon>
        <taxon>Proteales</taxon>
        <taxon>Nelumbonaceae</taxon>
        <taxon>Nelumbo</taxon>
    </lineage>
</organism>
<dbReference type="OrthoDB" id="498204at2759"/>
<dbReference type="AlphaFoldDB" id="A0A1U7ZAN9"/>
<dbReference type="OMA" id="DDTVYAC"/>
<dbReference type="Proteomes" id="UP000189703">
    <property type="component" value="Unplaced"/>
</dbReference>
<dbReference type="eggNOG" id="KOG2852">
    <property type="taxonomic scope" value="Eukaryota"/>
</dbReference>
<keyword evidence="1" id="KW-0560">Oxidoreductase</keyword>
<gene>
    <name evidence="3" type="primary">LOC104588144</name>
</gene>
<evidence type="ECO:0000256" key="1">
    <source>
        <dbReference type="ARBA" id="ARBA00023002"/>
    </source>
</evidence>
<dbReference type="FunCoup" id="A0A1U7ZAN9">
    <property type="interactions" value="1394"/>
</dbReference>
<dbReference type="Pfam" id="PF01266">
    <property type="entry name" value="DAO"/>
    <property type="match status" value="1"/>
</dbReference>
<dbReference type="Gene3D" id="3.50.50.60">
    <property type="entry name" value="FAD/NAD(P)-binding domain"/>
    <property type="match status" value="3"/>
</dbReference>
<evidence type="ECO:0000313" key="2">
    <source>
        <dbReference type="Proteomes" id="UP000189703"/>
    </source>
</evidence>
<dbReference type="KEGG" id="nnu:104588144"/>
<proteinExistence type="predicted"/>
<keyword evidence="2" id="KW-1185">Reference proteome</keyword>
<protein>
    <submittedName>
        <fullName evidence="3">Oxidoreductase TDA3</fullName>
    </submittedName>
</protein>
<sequence length="416" mass="44231">MVDKAVPSPFINAALLRPPLRSTFKFSTLVFARASSSMEQPQQQQRVVVCGGGVIGVCTAYFLAKKGAAVTIVEKSSIACAASGKAGGFLALDWCDDGSLFNLARTSFNLHRSLALELDGPQAYGYRPLDTLSLMVTEEQQPTSTSRSILPPWVDGPARNPRTIGTTETTAQVHPLLFTRTLLSSAMAKHGLEVVIGEVERIEVEGGRATAVVLKDGERVIAADAVVLALGPWSGRLPLLSSLFRVYGLKAHSIVLEPREPGAITPHALFLSYYPAQGGKPMDPEVYPRPTGEVYLCGMSKEAEVPDDPEQVMGDPESIKVLRRVAGSVSSYLGEGEANLKIGQACFLPCTDDSKPVIGEVPNAKGCYVATGHSCWGILNGPATGAAMAELVLDGRASIVDLTPFSPARFVGARKH</sequence>
<dbReference type="GeneID" id="104588144"/>